<dbReference type="InterPro" id="IPR018488">
    <property type="entry name" value="cNMP-bd_CS"/>
</dbReference>
<proteinExistence type="predicted"/>
<dbReference type="InterPro" id="IPR014710">
    <property type="entry name" value="RmlC-like_jellyroll"/>
</dbReference>
<feature type="non-terminal residue" evidence="2">
    <location>
        <position position="1"/>
    </location>
</feature>
<dbReference type="PROSITE" id="PS50042">
    <property type="entry name" value="CNMP_BINDING_3"/>
    <property type="match status" value="1"/>
</dbReference>
<dbReference type="InterPro" id="IPR000595">
    <property type="entry name" value="cNMP-bd_dom"/>
</dbReference>
<dbReference type="PROSITE" id="PS00889">
    <property type="entry name" value="CNMP_BINDING_2"/>
    <property type="match status" value="1"/>
</dbReference>
<dbReference type="Proteomes" id="UP001516400">
    <property type="component" value="Unassembled WGS sequence"/>
</dbReference>
<organism evidence="2 3">
    <name type="scientific">Cryptolaemus montrouzieri</name>
    <dbReference type="NCBI Taxonomy" id="559131"/>
    <lineage>
        <taxon>Eukaryota</taxon>
        <taxon>Metazoa</taxon>
        <taxon>Ecdysozoa</taxon>
        <taxon>Arthropoda</taxon>
        <taxon>Hexapoda</taxon>
        <taxon>Insecta</taxon>
        <taxon>Pterygota</taxon>
        <taxon>Neoptera</taxon>
        <taxon>Endopterygota</taxon>
        <taxon>Coleoptera</taxon>
        <taxon>Polyphaga</taxon>
        <taxon>Cucujiformia</taxon>
        <taxon>Coccinelloidea</taxon>
        <taxon>Coccinellidae</taxon>
        <taxon>Scymninae</taxon>
        <taxon>Scymnini</taxon>
        <taxon>Cryptolaemus</taxon>
    </lineage>
</organism>
<evidence type="ECO:0000259" key="1">
    <source>
        <dbReference type="PROSITE" id="PS50042"/>
    </source>
</evidence>
<comment type="caution">
    <text evidence="2">The sequence shown here is derived from an EMBL/GenBank/DDBJ whole genome shotgun (WGS) entry which is preliminary data.</text>
</comment>
<accession>A0ABD2N5Q8</accession>
<dbReference type="CDD" id="cd00038">
    <property type="entry name" value="CAP_ED"/>
    <property type="match status" value="1"/>
</dbReference>
<gene>
    <name evidence="2" type="ORF">HHI36_015204</name>
</gene>
<evidence type="ECO:0000313" key="2">
    <source>
        <dbReference type="EMBL" id="KAL3273777.1"/>
    </source>
</evidence>
<dbReference type="EMBL" id="JABFTP020000062">
    <property type="protein sequence ID" value="KAL3273777.1"/>
    <property type="molecule type" value="Genomic_DNA"/>
</dbReference>
<sequence length="106" mass="12131">VCHLTDGAYFGEIALLSKETKRTANVIALEICETYRLEKKIFKICLKKNPECMKMIQTVAEMRHQKTNALEEMYKEELFHQTYIGDTAGAHDSAYAGRKSHSFISL</sequence>
<protein>
    <recommendedName>
        <fullName evidence="1">Cyclic nucleotide-binding domain-containing protein</fullName>
    </recommendedName>
</protein>
<reference evidence="2 3" key="1">
    <citation type="journal article" date="2021" name="BMC Biol.">
        <title>Horizontally acquired antibacterial genes associated with adaptive radiation of ladybird beetles.</title>
        <authorList>
            <person name="Li H.S."/>
            <person name="Tang X.F."/>
            <person name="Huang Y.H."/>
            <person name="Xu Z.Y."/>
            <person name="Chen M.L."/>
            <person name="Du X.Y."/>
            <person name="Qiu B.Y."/>
            <person name="Chen P.T."/>
            <person name="Zhang W."/>
            <person name="Slipinski A."/>
            <person name="Escalona H.E."/>
            <person name="Waterhouse R.M."/>
            <person name="Zwick A."/>
            <person name="Pang H."/>
        </authorList>
    </citation>
    <scope>NUCLEOTIDE SEQUENCE [LARGE SCALE GENOMIC DNA]</scope>
    <source>
        <strain evidence="2">SYSU2018</strain>
    </source>
</reference>
<evidence type="ECO:0000313" key="3">
    <source>
        <dbReference type="Proteomes" id="UP001516400"/>
    </source>
</evidence>
<dbReference type="InterPro" id="IPR018490">
    <property type="entry name" value="cNMP-bd_dom_sf"/>
</dbReference>
<keyword evidence="3" id="KW-1185">Reference proteome</keyword>
<dbReference type="AlphaFoldDB" id="A0ABD2N5Q8"/>
<feature type="domain" description="Cyclic nucleotide-binding" evidence="1">
    <location>
        <begin position="1"/>
        <end position="43"/>
    </location>
</feature>
<name>A0ABD2N5Q8_9CUCU</name>
<dbReference type="SUPFAM" id="SSF51206">
    <property type="entry name" value="cAMP-binding domain-like"/>
    <property type="match status" value="1"/>
</dbReference>
<dbReference type="Pfam" id="PF00027">
    <property type="entry name" value="cNMP_binding"/>
    <property type="match status" value="1"/>
</dbReference>
<dbReference type="Gene3D" id="2.60.120.10">
    <property type="entry name" value="Jelly Rolls"/>
    <property type="match status" value="1"/>
</dbReference>